<reference evidence="3 4" key="1">
    <citation type="submission" date="2019-06" db="EMBL/GenBank/DDBJ databases">
        <authorList>
            <person name="Srinivasan S."/>
        </authorList>
    </citation>
    <scope>NUCLEOTIDE SEQUENCE [LARGE SCALE GENOMIC DNA]</scope>
    <source>
        <strain evidence="3 4">17J68-5</strain>
    </source>
</reference>
<accession>A0A5B8A1U4</accession>
<evidence type="ECO:0000256" key="1">
    <source>
        <dbReference type="SAM" id="MobiDB-lite"/>
    </source>
</evidence>
<protein>
    <recommendedName>
        <fullName evidence="2">PKD/Chitinase domain-containing protein</fullName>
    </recommendedName>
</protein>
<dbReference type="SUPFAM" id="SSF49299">
    <property type="entry name" value="PKD domain"/>
    <property type="match status" value="7"/>
</dbReference>
<proteinExistence type="predicted"/>
<dbReference type="Gene3D" id="2.120.10.30">
    <property type="entry name" value="TolB, C-terminal domain"/>
    <property type="match status" value="1"/>
</dbReference>
<dbReference type="PANTHER" id="PTHR46182:SF2">
    <property type="entry name" value="FI19480P1"/>
    <property type="match status" value="1"/>
</dbReference>
<dbReference type="GO" id="GO:0031410">
    <property type="term" value="C:cytoplasmic vesicle"/>
    <property type="evidence" value="ECO:0007669"/>
    <property type="project" value="TreeGrafter"/>
</dbReference>
<dbReference type="Pfam" id="PF22352">
    <property type="entry name" value="K319L-like_PKD"/>
    <property type="match status" value="7"/>
</dbReference>
<evidence type="ECO:0000259" key="2">
    <source>
        <dbReference type="SMART" id="SM00089"/>
    </source>
</evidence>
<feature type="domain" description="PKD/Chitinase" evidence="2">
    <location>
        <begin position="1869"/>
        <end position="1959"/>
    </location>
</feature>
<dbReference type="PANTHER" id="PTHR46182">
    <property type="entry name" value="FI19480P1"/>
    <property type="match status" value="1"/>
</dbReference>
<dbReference type="InterPro" id="IPR022409">
    <property type="entry name" value="PKD/Chitinase_dom"/>
</dbReference>
<dbReference type="SMART" id="SM00089">
    <property type="entry name" value="PKD"/>
    <property type="match status" value="6"/>
</dbReference>
<name>A0A5B8A1U4_9BACT</name>
<feature type="region of interest" description="Disordered" evidence="1">
    <location>
        <begin position="580"/>
        <end position="619"/>
    </location>
</feature>
<dbReference type="KEGG" id="hyj:FHG12_14895"/>
<dbReference type="GO" id="GO:0016020">
    <property type="term" value="C:membrane"/>
    <property type="evidence" value="ECO:0007669"/>
    <property type="project" value="TreeGrafter"/>
</dbReference>
<dbReference type="InterPro" id="IPR035986">
    <property type="entry name" value="PKD_dom_sf"/>
</dbReference>
<dbReference type="RefSeq" id="WP_139516474.1">
    <property type="nucleotide sequence ID" value="NZ_CP040896.1"/>
</dbReference>
<gene>
    <name evidence="3" type="ORF">FHG12_14895</name>
</gene>
<feature type="domain" description="PKD/Chitinase" evidence="2">
    <location>
        <begin position="1295"/>
        <end position="1385"/>
    </location>
</feature>
<dbReference type="Pfam" id="PF11721">
    <property type="entry name" value="Malectin"/>
    <property type="match status" value="3"/>
</dbReference>
<dbReference type="InterPro" id="IPR008979">
    <property type="entry name" value="Galactose-bd-like_sf"/>
</dbReference>
<dbReference type="Proteomes" id="UP000305398">
    <property type="component" value="Chromosome"/>
</dbReference>
<dbReference type="OrthoDB" id="9805017at2"/>
<feature type="region of interest" description="Disordered" evidence="1">
    <location>
        <begin position="20"/>
        <end position="46"/>
    </location>
</feature>
<keyword evidence="4" id="KW-1185">Reference proteome</keyword>
<sequence length="2373" mass="243526">MSSILLTLAFPMGSLAQTPIPIKQGEAPAPSQAQQANKEKKKKKAKLPPEPLSFALLAAAQYNFSPSGLSGANITNPTSLQFGPDGRLYVSQQDGVIKAFTVVKNGTNKYAVTATEIINLINLIPNHNDNGVLNASVTTRQVTGILVKGTAANPVIYVSSSDSRIGGPSGDLNLDTNSGIVSLLSRSGGTWSKLDLVRGLPRSEENHSSNGMQLDPQTNTLYLAQGGHTNAGSPSTNFAYTPEYALSAAILSINLTAINALPTKGSGNSAYKYDLPTVDDPDRANNPDGSDPNDPFGGNDGLNQAKIVPGGPVQIFSPGYRNPYDLVITQSRRVYTIDNGANQGWGGYPENEGTANVTNNYVPNEPGSSTPTATEGTVNNLDNLHYIGTLGTYTPGSYYGGHPTPTRANPNGAGLYTHNGTSGVFRTTKTGPSPLPADWPPVTTANPIEGDFQMPGSSKSKALLTFDASTNGTAEYTASNFNNALKGSLLACSYDGKIVKISFNAAGTDVTNTRNSTDKLNQDLPFASGFGSTPLDIIAQGDTDVFPGTVWAATYGANAITVFEPQDFLTCTGNYDANDDDQDGYTNADEIDNGTQPCSASSVPPDADHDFVSDLNDNDDDNDGIADNLDFFALDANNGLTTALPIKYDLFNNYPGTGLFGLGFTGLMVNKDSVYSDLFFEQNLIAGGAVGAFSIVNVSPGDALGTKNDQEDAFQFGVKSSPAPFTVQGRLLGPFFNGQTPKNFQSQGIYLGNGDQDNYLKIAITANGGVGGLEVVYENAGVPVATSYPLPGGIPGSTLDFFFAVNPVTGMVQPKYSSNGGTITNLGPAIQVTGALLSALQTGKSYAVGLIATSRGATPFTAVWDFIYVTADGAPSSGTPVYRLNAGGGALGTSLGAFAADQYFSPSPGSTYSSTAAISGTNDDALYQTERFGGAGTFSYALPVTNGQYTVILHFAELYWTAVGQRVFDVSLEGNKVLSAYDIFKKVGANAATTESFPVTVSDGTLNLNFTSLNTGGKDNPKVSAIEILSTGVTGNPVANAGPDQTITLPTSSVTLAGAGTAASGSTITGYAWTQVSGPTTATFTPSKTVVNPSVTGLSTGTYVFSLIVTDSKTLSSPADQVIVTVNPAPGSGVAIYRINAGDGALTTSLGAFAADQYFSPTPGSTYSSGNAIAGTTDDALYQTERFGNSFGYAFAVSSGKQYKVVLHFAELYWTAAGQRLFDVSIEGNKLLDNYDIVKKVGANTATTETFTVSVTDDALNINFSSLASDGGVDNAKISAIEVYDLSAGSNPAPVANAGPDQTITLPTSSATLAGSGTDDGSIKTYTWSQASGPLTATFSPGKTAQNPTVSGLTQAGTYVFSLVVTDNLDAPSAADQVTITVNAPPVANAGPDQTITLPTSSVTLAGAGTAASGSTITGYAWSQVSGPVTATFAPNNTVAAPSVSGLTTAGTYVFSLIVTDSKTLSSPADQVSITVNPASTGQPTAIYRLNSGGGALTTSIGAFATDQYFSPTPGSTFSTSAAIAGTTDDALYQTERYGTNGAFAYALPIANGTYTVKLHFAELYWTALGQRVFDVSLEGTKVLTAYDIVKKVGAKTATVETFPVTVSDGTLNLNFTSLNTGGKDNPKVSAIEILSTTTGTPPVANAGPDQTITLPASSVTLAGAGTAASGSTITGYAWTQVSGPTTATFTPSKTVVNPTVSGLTTPGTYVFALIVTDSKTLSSPADQVSITVNAAPAAAQQVVSFTLINADTDQPIRDLVANDVLNLATLPTKNLNIRANTSPYPVGSVVMVLSGTQSRTQSETGAPYALFGNSGADYAAWTPAIVVGAYSIKGTPFTAGNGNGTAGTALTVSFTVTNQPPKVNTAPVANAGPDQTINLPTSSVTLAGAGTDDGTIKTYAWTQVSGPATATFAPSAAVAGPTASGLTLAGTYVFSLVVTDDLDVPSPADQVTITVSPPKVNPAPVADAGLDKTITLPTNSVTLVGAGTDDGSIKTYAWSQVSGPGTATLSGAATASLTASALLEGTYVFDLIVTDNLDLASAPDQVTVIVKPANTAPVANAGPDQTITLPTSSVTLAGAGTDDGTIKTYAWTQVSGPATATFAPSAAVAGPTASGLTLAGTYVFSLVVTDNLDVPSPADQVTITVNPVPAPAPASQVVSFTLLDADTGLTIRDLVANDVLNLATLSTQHLNIRANANPAVVDSVRFALGGTAVQHVTRAVSPYLLFGATSPWTPALGNYSLTATPFTTVATVGTAGTALTLSFSVINNAAFAGGPAALKKEARPGISTLVTAYPNPSTDGHFRLALSQPVQGQVTYSLVSVIGTTLASKTINLPEPTTTLELDFSEQVKNVGVYYLRLENQKLNTQIKLMRE</sequence>
<dbReference type="InterPro" id="IPR013783">
    <property type="entry name" value="Ig-like_fold"/>
</dbReference>
<feature type="domain" description="PKD/Chitinase" evidence="2">
    <location>
        <begin position="1038"/>
        <end position="1129"/>
    </location>
</feature>
<feature type="domain" description="PKD/Chitinase" evidence="2">
    <location>
        <begin position="2059"/>
        <end position="2147"/>
    </location>
</feature>
<dbReference type="InterPro" id="IPR011042">
    <property type="entry name" value="6-blade_b-propeller_TolB-like"/>
</dbReference>
<organism evidence="3 4">
    <name type="scientific">Hymenobacter jejuensis</name>
    <dbReference type="NCBI Taxonomy" id="2502781"/>
    <lineage>
        <taxon>Bacteria</taxon>
        <taxon>Pseudomonadati</taxon>
        <taxon>Bacteroidota</taxon>
        <taxon>Cytophagia</taxon>
        <taxon>Cytophagales</taxon>
        <taxon>Hymenobacteraceae</taxon>
        <taxon>Hymenobacter</taxon>
    </lineage>
</organism>
<feature type="compositionally biased region" description="Polar residues" evidence="1">
    <location>
        <begin position="593"/>
        <end position="602"/>
    </location>
</feature>
<evidence type="ECO:0000313" key="4">
    <source>
        <dbReference type="Proteomes" id="UP000305398"/>
    </source>
</evidence>
<dbReference type="InterPro" id="IPR029865">
    <property type="entry name" value="KIAA0319-like"/>
</dbReference>
<dbReference type="InterPro" id="IPR021720">
    <property type="entry name" value="Malectin_dom"/>
</dbReference>
<dbReference type="SUPFAM" id="SSF49785">
    <property type="entry name" value="Galactose-binding domain-like"/>
    <property type="match status" value="3"/>
</dbReference>
<evidence type="ECO:0000313" key="3">
    <source>
        <dbReference type="EMBL" id="QDA61300.1"/>
    </source>
</evidence>
<feature type="domain" description="PKD/Chitinase" evidence="2">
    <location>
        <begin position="1644"/>
        <end position="1736"/>
    </location>
</feature>
<dbReference type="Gene3D" id="2.60.40.10">
    <property type="entry name" value="Immunoglobulins"/>
    <property type="match status" value="7"/>
</dbReference>
<feature type="region of interest" description="Disordered" evidence="1">
    <location>
        <begin position="266"/>
        <end position="304"/>
    </location>
</feature>
<dbReference type="EMBL" id="CP040896">
    <property type="protein sequence ID" value="QDA61300.1"/>
    <property type="molecule type" value="Genomic_DNA"/>
</dbReference>
<feature type="domain" description="PKD/Chitinase" evidence="2">
    <location>
        <begin position="1966"/>
        <end position="2052"/>
    </location>
</feature>
<dbReference type="Gene3D" id="2.60.120.430">
    <property type="entry name" value="Galactose-binding lectin"/>
    <property type="match status" value="3"/>
</dbReference>